<keyword evidence="1" id="KW-0472">Membrane</keyword>
<dbReference type="EMBL" id="FKLO01000043">
    <property type="protein sequence ID" value="SAM63816.1"/>
    <property type="molecule type" value="Genomic_DNA"/>
</dbReference>
<reference evidence="3" key="1">
    <citation type="submission" date="2016-04" db="EMBL/GenBank/DDBJ databases">
        <authorList>
            <person name="Tagini F."/>
        </authorList>
    </citation>
    <scope>NUCLEOTIDE SEQUENCE [LARGE SCALE GENOMIC DNA]</scope>
    <source>
        <strain evidence="3">CHUV0807</strain>
    </source>
</reference>
<name>A0A1C3H434_9GAMM</name>
<organism evidence="2 3">
    <name type="scientific">Cardiobacterium hominis</name>
    <dbReference type="NCBI Taxonomy" id="2718"/>
    <lineage>
        <taxon>Bacteria</taxon>
        <taxon>Pseudomonadati</taxon>
        <taxon>Pseudomonadota</taxon>
        <taxon>Gammaproteobacteria</taxon>
        <taxon>Cardiobacteriales</taxon>
        <taxon>Cardiobacteriaceae</taxon>
        <taxon>Cardiobacterium</taxon>
    </lineage>
</organism>
<evidence type="ECO:0000313" key="3">
    <source>
        <dbReference type="Proteomes" id="UP000190837"/>
    </source>
</evidence>
<protein>
    <submittedName>
        <fullName evidence="2">Uncharacterized protein</fullName>
    </submittedName>
</protein>
<keyword evidence="1" id="KW-0812">Transmembrane</keyword>
<gene>
    <name evidence="2" type="ORF">CHUV0807_1165</name>
</gene>
<feature type="transmembrane region" description="Helical" evidence="1">
    <location>
        <begin position="12"/>
        <end position="34"/>
    </location>
</feature>
<dbReference type="Proteomes" id="UP000190837">
    <property type="component" value="Unassembled WGS sequence"/>
</dbReference>
<keyword evidence="1" id="KW-1133">Transmembrane helix</keyword>
<evidence type="ECO:0000256" key="1">
    <source>
        <dbReference type="SAM" id="Phobius"/>
    </source>
</evidence>
<accession>A0A1C3H434</accession>
<evidence type="ECO:0000313" key="2">
    <source>
        <dbReference type="EMBL" id="SAM63816.1"/>
    </source>
</evidence>
<sequence>METEGKKALFDWRISMGNVLVVIGMVVSGFWYFADADKTNALQDAKIENYQATLQTAIEAEKQARKDAVQVEQVARREALQDLRVRIDADRAEMRQQFEKINDKLDALVKSRGQ</sequence>
<dbReference type="RefSeq" id="WP_079540407.1">
    <property type="nucleotide sequence ID" value="NZ_FKLO01000043.1"/>
</dbReference>
<proteinExistence type="predicted"/>
<dbReference type="AlphaFoldDB" id="A0A1C3H434"/>